<sequence length="1185" mass="135962">MARLDSVTSLVKLQTKWIGECIEALNTEASTLKCNDKLNEVACLSIQTPFQYCKFIENECQFQDPQNFKSFLCSNIQKVNSGIFCQVNEIYACQFNSQTHSCEEVISINQIQCVEANPEQLGYSKKACYLKSSDCTFSNGCYQKKATENIKYCSEFPGNECNKPLREGCKIDQNKCVAINPSEYSQLECNQVSNKIGCLNITTKRQFCQFNDQNNICELINLEIRSGICKSTSQINSQVFCEKTFDVPCKYNSLEHKCENAQGDIEFQCIRGLNQIACLTHTQQSLQCKFYNYCYGPNYNILNCDPIKIKDCCFQANTIESCLFQDKFLCQWQNEECKQYSVSNQECLTLNNVSRKVCYSINYAICIFNFDKLGCVEIQPNHCEQVQTKEQCIQFNNLPCYWDFIKAQCLTKVKNPNDGCQDIQDQWGSERTCLDVVKQGQMCIFQNQCTDYTQQQVVGCSQKVNKLSCLQQVLYECIWDQNQKQLCLDFNQQSSHQCDSNLSYLACLNINTPVTFCQWKDNQCKNVETNQILSFSSLSQCNCNTCGLINDGSSVICDTKYFKCLNASNLKNLTCNFKGMNKQACLNIKDQQCKWDDTKKKCLKLDIQSGSCSLKNVNPASCSSLQVSLPCGSKENDCDQVDVTKISCDYPGLNEHACLQITNYPCGWVQDDYLQQYQCKLIQDFDACLGYNHQVNAFVCTQILDAPCFYNSIIRNCILFKAQQEINCNLPGINGIGCSKIENCVYLQGRCMRYEKTMNLNCEDALFSNHKVCTQIQRNRCKYNNLGYGCISSELQDICSTKGINQVGCDDLLDCQWNQSQCLCKAILTQYPDCSFITNSRKCQNLNYCYVAPSNPQYNVDISQEIIDQNLVKCLRRTCDYYSIDQCDGQKLDTDICYLTQDNKCNLAKTCDDIVNPQNDCLKYTLKNKQCFRDQNNKNCVTSPDCERLDFQTCQQFPQDCIFEEICKTLECYRFTIKQKCVDKKCEWLEQNKSCMNSQFCASQNKENCMLVQQNGKQCALIEEEGEDYFCSVIGCRYLLIKYSLCNGAQIGDDVCVPLSDSTCVSCQEIMDPCICLQYENYCEYDKFDNLCKSKQCGSFNHETCPADRCQFNEKGQICIPLCENNYNRQQCNHFESYCTWDKNSKLCTQLEKFYIYKEPSSIIVVSDIHSIIFRIIILIQILQY</sequence>
<proteinExistence type="predicted"/>
<dbReference type="Proteomes" id="UP000000600">
    <property type="component" value="Unassembled WGS sequence"/>
</dbReference>
<gene>
    <name evidence="1" type="ORF">GSPATT00011048001</name>
</gene>
<evidence type="ECO:0008006" key="3">
    <source>
        <dbReference type="Google" id="ProtNLM"/>
    </source>
</evidence>
<accession>A0CX99</accession>
<dbReference type="AlphaFoldDB" id="A0CX99"/>
<dbReference type="EMBL" id="CT868208">
    <property type="protein sequence ID" value="CAK75416.1"/>
    <property type="molecule type" value="Genomic_DNA"/>
</dbReference>
<dbReference type="InParanoid" id="A0CX99"/>
<dbReference type="KEGG" id="ptm:GSPATT00011048001"/>
<evidence type="ECO:0000313" key="2">
    <source>
        <dbReference type="Proteomes" id="UP000000600"/>
    </source>
</evidence>
<dbReference type="RefSeq" id="XP_001442813.1">
    <property type="nucleotide sequence ID" value="XM_001442776.1"/>
</dbReference>
<reference evidence="1 2" key="1">
    <citation type="journal article" date="2006" name="Nature">
        <title>Global trends of whole-genome duplications revealed by the ciliate Paramecium tetraurelia.</title>
        <authorList>
            <consortium name="Genoscope"/>
            <person name="Aury J.-M."/>
            <person name="Jaillon O."/>
            <person name="Duret L."/>
            <person name="Noel B."/>
            <person name="Jubin C."/>
            <person name="Porcel B.M."/>
            <person name="Segurens B."/>
            <person name="Daubin V."/>
            <person name="Anthouard V."/>
            <person name="Aiach N."/>
            <person name="Arnaiz O."/>
            <person name="Billaut A."/>
            <person name="Beisson J."/>
            <person name="Blanc I."/>
            <person name="Bouhouche K."/>
            <person name="Camara F."/>
            <person name="Duharcourt S."/>
            <person name="Guigo R."/>
            <person name="Gogendeau D."/>
            <person name="Katinka M."/>
            <person name="Keller A.-M."/>
            <person name="Kissmehl R."/>
            <person name="Klotz C."/>
            <person name="Koll F."/>
            <person name="Le Moue A."/>
            <person name="Lepere C."/>
            <person name="Malinsky S."/>
            <person name="Nowacki M."/>
            <person name="Nowak J.K."/>
            <person name="Plattner H."/>
            <person name="Poulain J."/>
            <person name="Ruiz F."/>
            <person name="Serrano V."/>
            <person name="Zagulski M."/>
            <person name="Dessen P."/>
            <person name="Betermier M."/>
            <person name="Weissenbach J."/>
            <person name="Scarpelli C."/>
            <person name="Schachter V."/>
            <person name="Sperling L."/>
            <person name="Meyer E."/>
            <person name="Cohen J."/>
            <person name="Wincker P."/>
        </authorList>
    </citation>
    <scope>NUCLEOTIDE SEQUENCE [LARGE SCALE GENOMIC DNA]</scope>
    <source>
        <strain evidence="1 2">Stock d4-2</strain>
    </source>
</reference>
<organism evidence="1 2">
    <name type="scientific">Paramecium tetraurelia</name>
    <dbReference type="NCBI Taxonomy" id="5888"/>
    <lineage>
        <taxon>Eukaryota</taxon>
        <taxon>Sar</taxon>
        <taxon>Alveolata</taxon>
        <taxon>Ciliophora</taxon>
        <taxon>Intramacronucleata</taxon>
        <taxon>Oligohymenophorea</taxon>
        <taxon>Peniculida</taxon>
        <taxon>Parameciidae</taxon>
        <taxon>Paramecium</taxon>
    </lineage>
</organism>
<evidence type="ECO:0000313" key="1">
    <source>
        <dbReference type="EMBL" id="CAK75416.1"/>
    </source>
</evidence>
<keyword evidence="2" id="KW-1185">Reference proteome</keyword>
<protein>
    <recommendedName>
        <fullName evidence="3">EGF-like domain-containing protein</fullName>
    </recommendedName>
</protein>
<name>A0CX99_PARTE</name>
<dbReference type="HOGENOM" id="CLU_272554_0_0_1"/>
<dbReference type="GeneID" id="5028603"/>
<dbReference type="OMA" id="YINQNAC"/>